<accession>A0A6A5RGV1</accession>
<dbReference type="OrthoDB" id="2157530at2759"/>
<gene>
    <name evidence="2" type="ORF">M421DRAFT_69240</name>
</gene>
<keyword evidence="3" id="KW-1185">Reference proteome</keyword>
<dbReference type="EMBL" id="ML978982">
    <property type="protein sequence ID" value="KAF1925716.1"/>
    <property type="molecule type" value="Genomic_DNA"/>
</dbReference>
<organism evidence="2 3">
    <name type="scientific">Didymella exigua CBS 183.55</name>
    <dbReference type="NCBI Taxonomy" id="1150837"/>
    <lineage>
        <taxon>Eukaryota</taxon>
        <taxon>Fungi</taxon>
        <taxon>Dikarya</taxon>
        <taxon>Ascomycota</taxon>
        <taxon>Pezizomycotina</taxon>
        <taxon>Dothideomycetes</taxon>
        <taxon>Pleosporomycetidae</taxon>
        <taxon>Pleosporales</taxon>
        <taxon>Pleosporineae</taxon>
        <taxon>Didymellaceae</taxon>
        <taxon>Didymella</taxon>
    </lineage>
</organism>
<dbReference type="Pfam" id="PF06985">
    <property type="entry name" value="HET"/>
    <property type="match status" value="1"/>
</dbReference>
<evidence type="ECO:0000313" key="3">
    <source>
        <dbReference type="Proteomes" id="UP000800082"/>
    </source>
</evidence>
<dbReference type="AlphaFoldDB" id="A0A6A5RGV1"/>
<sequence>GDEMKSQKINARQITLPVTKNCGAALQLVRSPYIVRRVWIDSICIDQVNVLERNHQVGLMKHICSSASEMNICISVLQHDYSECIQSLGQVKDWLDEETCERTLRLKHLFHRRYFGRAWVVQEAVLA</sequence>
<feature type="non-terminal residue" evidence="2">
    <location>
        <position position="1"/>
    </location>
</feature>
<dbReference type="InterPro" id="IPR052895">
    <property type="entry name" value="HetReg/Transcr_Mod"/>
</dbReference>
<dbReference type="GeneID" id="54354263"/>
<evidence type="ECO:0000259" key="1">
    <source>
        <dbReference type="Pfam" id="PF06985"/>
    </source>
</evidence>
<reference evidence="2" key="1">
    <citation type="journal article" date="2020" name="Stud. Mycol.">
        <title>101 Dothideomycetes genomes: a test case for predicting lifestyles and emergence of pathogens.</title>
        <authorList>
            <person name="Haridas S."/>
            <person name="Albert R."/>
            <person name="Binder M."/>
            <person name="Bloem J."/>
            <person name="Labutti K."/>
            <person name="Salamov A."/>
            <person name="Andreopoulos B."/>
            <person name="Baker S."/>
            <person name="Barry K."/>
            <person name="Bills G."/>
            <person name="Bluhm B."/>
            <person name="Cannon C."/>
            <person name="Castanera R."/>
            <person name="Culley D."/>
            <person name="Daum C."/>
            <person name="Ezra D."/>
            <person name="Gonzalez J."/>
            <person name="Henrissat B."/>
            <person name="Kuo A."/>
            <person name="Liang C."/>
            <person name="Lipzen A."/>
            <person name="Lutzoni F."/>
            <person name="Magnuson J."/>
            <person name="Mondo S."/>
            <person name="Nolan M."/>
            <person name="Ohm R."/>
            <person name="Pangilinan J."/>
            <person name="Park H.-J."/>
            <person name="Ramirez L."/>
            <person name="Alfaro M."/>
            <person name="Sun H."/>
            <person name="Tritt A."/>
            <person name="Yoshinaga Y."/>
            <person name="Zwiers L.-H."/>
            <person name="Turgeon B."/>
            <person name="Goodwin S."/>
            <person name="Spatafora J."/>
            <person name="Crous P."/>
            <person name="Grigoriev I."/>
        </authorList>
    </citation>
    <scope>NUCLEOTIDE SEQUENCE</scope>
    <source>
        <strain evidence="2">CBS 183.55</strain>
    </source>
</reference>
<evidence type="ECO:0000313" key="2">
    <source>
        <dbReference type="EMBL" id="KAF1925716.1"/>
    </source>
</evidence>
<dbReference type="PANTHER" id="PTHR24148:SF73">
    <property type="entry name" value="HET DOMAIN PROTEIN (AFU_ORTHOLOGUE AFUA_8G01020)"/>
    <property type="match status" value="1"/>
</dbReference>
<proteinExistence type="predicted"/>
<dbReference type="PANTHER" id="PTHR24148">
    <property type="entry name" value="ANKYRIN REPEAT DOMAIN-CONTAINING PROTEIN 39 HOMOLOG-RELATED"/>
    <property type="match status" value="1"/>
</dbReference>
<dbReference type="Proteomes" id="UP000800082">
    <property type="component" value="Unassembled WGS sequence"/>
</dbReference>
<dbReference type="InterPro" id="IPR010730">
    <property type="entry name" value="HET"/>
</dbReference>
<feature type="domain" description="Heterokaryon incompatibility" evidence="1">
    <location>
        <begin position="4"/>
        <end position="123"/>
    </location>
</feature>
<name>A0A6A5RGV1_9PLEO</name>
<protein>
    <recommendedName>
        <fullName evidence="1">Heterokaryon incompatibility domain-containing protein</fullName>
    </recommendedName>
</protein>
<dbReference type="RefSeq" id="XP_033445968.1">
    <property type="nucleotide sequence ID" value="XM_033596596.1"/>
</dbReference>